<name>A0A0H5R565_9EUKA</name>
<sequence>MFLGSPGSRKKRVGIKSIPLATLPPGQTRREEMEDVTSLVDKIQINEQNGRGHTEGELTPGDAIQNRFFSYLDPNESSKSNATLCGKQKIMSSPNFDHGLLGMTPDSAPIFLNTSVPFTAIAVGVQGSGKSHSLSVIMESCLINYPPVIRAHKPCAALVFHYDTDQANYCEVAFLTFRSKMMPDLPVVKELVILVSPAFFTQRSKFYRDWPNCTVRPLLFRWRDLTAGILLALMQVDMDKSPPLYLGALLDLLRKLQKKNEYPTFQSFKNQLSSLEFTPAQLAPLTLRLQLIESLLSESTENVDLYKSVDLEHIIKSGTVVICDMTDPMMTAGEARGIFEVVLEKFRTLPTTCGKLAVFDEAHKYMKSEGNDRLSETIIELSRQMRHHGMRIVVSSQSPATIPAELIELSSICIVHKFFSRDWFNKLQAKMPLTAQTYEQIVQLDTGHAIVFSGSRSYIDSEPDCGQGCNHVMIRNRLTADGGTSKVST</sequence>
<accession>A0A0H5R565</accession>
<dbReference type="InterPro" id="IPR027417">
    <property type="entry name" value="P-loop_NTPase"/>
</dbReference>
<reference evidence="1" key="1">
    <citation type="submission" date="2015-04" db="EMBL/GenBank/DDBJ databases">
        <title>The genome sequence of the plant pathogenic Rhizarian Plasmodiophora brassicae reveals insights in its biotrophic life cycle and the origin of chitin synthesis.</title>
        <authorList>
            <person name="Schwelm A."/>
            <person name="Fogelqvist J."/>
            <person name="Knaust A."/>
            <person name="Julke S."/>
            <person name="Lilja T."/>
            <person name="Dhandapani V."/>
            <person name="Bonilla-Rosso G."/>
            <person name="Karlsson M."/>
            <person name="Shevchenko A."/>
            <person name="Choi S.R."/>
            <person name="Kim H.G."/>
            <person name="Park J.Y."/>
            <person name="Lim Y.P."/>
            <person name="Ludwig-Muller J."/>
            <person name="Dixelius C."/>
        </authorList>
    </citation>
    <scope>NUCLEOTIDE SEQUENCE</scope>
    <source>
        <tissue evidence="1">Potato root galls</tissue>
    </source>
</reference>
<protein>
    <recommendedName>
        <fullName evidence="2">Zona occludens toxin N-terminal domain-containing protein</fullName>
    </recommendedName>
</protein>
<dbReference type="Gene3D" id="3.40.50.300">
    <property type="entry name" value="P-loop containing nucleotide triphosphate hydrolases"/>
    <property type="match status" value="1"/>
</dbReference>
<organism evidence="1">
    <name type="scientific">Spongospora subterranea</name>
    <dbReference type="NCBI Taxonomy" id="70186"/>
    <lineage>
        <taxon>Eukaryota</taxon>
        <taxon>Sar</taxon>
        <taxon>Rhizaria</taxon>
        <taxon>Endomyxa</taxon>
        <taxon>Phytomyxea</taxon>
        <taxon>Plasmodiophorida</taxon>
        <taxon>Plasmodiophoridae</taxon>
        <taxon>Spongospora</taxon>
    </lineage>
</organism>
<dbReference type="SUPFAM" id="SSF52540">
    <property type="entry name" value="P-loop containing nucleoside triphosphate hydrolases"/>
    <property type="match status" value="1"/>
</dbReference>
<dbReference type="AlphaFoldDB" id="A0A0H5R565"/>
<dbReference type="EMBL" id="HACM01008505">
    <property type="protein sequence ID" value="CRZ08947.1"/>
    <property type="molecule type" value="Transcribed_RNA"/>
</dbReference>
<evidence type="ECO:0000313" key="1">
    <source>
        <dbReference type="EMBL" id="CRZ08947.1"/>
    </source>
</evidence>
<evidence type="ECO:0008006" key="2">
    <source>
        <dbReference type="Google" id="ProtNLM"/>
    </source>
</evidence>
<proteinExistence type="predicted"/>